<sequence>MSFMGKATVAVAALGMAAGSVFGAGTANAAGDLYGAIALGDGWDDFGGGINFSTRADAEAKALELCAADTCTIRASWSNGCLTIVENDEYTAWGVGSTRAESEKDAWANLVEGSPQALLLNVGSSQLAGQLAGGEVVAVHCTDNVR</sequence>
<protein>
    <recommendedName>
        <fullName evidence="2">DUF4189 domain-containing protein</fullName>
    </recommendedName>
</protein>
<organism evidence="3 4">
    <name type="scientific">Nocardia camponoti</name>
    <dbReference type="NCBI Taxonomy" id="1616106"/>
    <lineage>
        <taxon>Bacteria</taxon>
        <taxon>Bacillati</taxon>
        <taxon>Actinomycetota</taxon>
        <taxon>Actinomycetes</taxon>
        <taxon>Mycobacteriales</taxon>
        <taxon>Nocardiaceae</taxon>
        <taxon>Nocardia</taxon>
    </lineage>
</organism>
<gene>
    <name evidence="3" type="ORF">GCM10011591_08210</name>
</gene>
<proteinExistence type="predicted"/>
<keyword evidence="4" id="KW-1185">Reference proteome</keyword>
<reference evidence="3" key="1">
    <citation type="journal article" date="2014" name="Int. J. Syst. Evol. Microbiol.">
        <title>Complete genome sequence of Corynebacterium casei LMG S-19264T (=DSM 44701T), isolated from a smear-ripened cheese.</title>
        <authorList>
            <consortium name="US DOE Joint Genome Institute (JGI-PGF)"/>
            <person name="Walter F."/>
            <person name="Albersmeier A."/>
            <person name="Kalinowski J."/>
            <person name="Ruckert C."/>
        </authorList>
    </citation>
    <scope>NUCLEOTIDE SEQUENCE</scope>
    <source>
        <strain evidence="3">CGMCC 4.7278</strain>
    </source>
</reference>
<evidence type="ECO:0000256" key="1">
    <source>
        <dbReference type="SAM" id="SignalP"/>
    </source>
</evidence>
<feature type="signal peptide" evidence="1">
    <location>
        <begin position="1"/>
        <end position="29"/>
    </location>
</feature>
<dbReference type="Pfam" id="PF13827">
    <property type="entry name" value="DUF4189"/>
    <property type="match status" value="1"/>
</dbReference>
<accession>A0A917QAC3</accession>
<feature type="chain" id="PRO_5037916254" description="DUF4189 domain-containing protein" evidence="1">
    <location>
        <begin position="30"/>
        <end position="146"/>
    </location>
</feature>
<evidence type="ECO:0000313" key="3">
    <source>
        <dbReference type="EMBL" id="GGK38849.1"/>
    </source>
</evidence>
<dbReference type="InterPro" id="IPR025240">
    <property type="entry name" value="DUF4189"/>
</dbReference>
<keyword evidence="1" id="KW-0732">Signal</keyword>
<feature type="domain" description="DUF4189" evidence="2">
    <location>
        <begin position="34"/>
        <end position="112"/>
    </location>
</feature>
<dbReference type="RefSeq" id="WP_188827395.1">
    <property type="nucleotide sequence ID" value="NZ_BMMW01000001.1"/>
</dbReference>
<dbReference type="Proteomes" id="UP000612956">
    <property type="component" value="Unassembled WGS sequence"/>
</dbReference>
<dbReference type="EMBL" id="BMMW01000001">
    <property type="protein sequence ID" value="GGK38849.1"/>
    <property type="molecule type" value="Genomic_DNA"/>
</dbReference>
<evidence type="ECO:0000313" key="4">
    <source>
        <dbReference type="Proteomes" id="UP000612956"/>
    </source>
</evidence>
<reference evidence="3" key="2">
    <citation type="submission" date="2020-09" db="EMBL/GenBank/DDBJ databases">
        <authorList>
            <person name="Sun Q."/>
            <person name="Zhou Y."/>
        </authorList>
    </citation>
    <scope>NUCLEOTIDE SEQUENCE</scope>
    <source>
        <strain evidence="3">CGMCC 4.7278</strain>
    </source>
</reference>
<dbReference type="AlphaFoldDB" id="A0A917QAC3"/>
<name>A0A917QAC3_9NOCA</name>
<comment type="caution">
    <text evidence="3">The sequence shown here is derived from an EMBL/GenBank/DDBJ whole genome shotgun (WGS) entry which is preliminary data.</text>
</comment>
<evidence type="ECO:0000259" key="2">
    <source>
        <dbReference type="Pfam" id="PF13827"/>
    </source>
</evidence>